<reference evidence="2 3" key="1">
    <citation type="journal article" date="2024" name="IMA Fungus">
        <title>IMA Genome - F19 : A genome assembly and annotation guide to empower mycologists, including annotated draft genome sequences of Ceratocystis pirilliformis, Diaporthe australafricana, Fusarium ophioides, Paecilomyces lecythidis, and Sporothrix stenoceras.</title>
        <authorList>
            <person name="Aylward J."/>
            <person name="Wilson A.M."/>
            <person name="Visagie C.M."/>
            <person name="Spraker J."/>
            <person name="Barnes I."/>
            <person name="Buitendag C."/>
            <person name="Ceriani C."/>
            <person name="Del Mar Angel L."/>
            <person name="du Plessis D."/>
            <person name="Fuchs T."/>
            <person name="Gasser K."/>
            <person name="Kramer D."/>
            <person name="Li W."/>
            <person name="Munsamy K."/>
            <person name="Piso A."/>
            <person name="Price J.L."/>
            <person name="Sonnekus B."/>
            <person name="Thomas C."/>
            <person name="van der Nest A."/>
            <person name="van Dijk A."/>
            <person name="van Heerden A."/>
            <person name="van Vuuren N."/>
            <person name="Yilmaz N."/>
            <person name="Duong T.A."/>
            <person name="van der Merwe N.A."/>
            <person name="Wingfield M.J."/>
            <person name="Wingfield B.D."/>
        </authorList>
    </citation>
    <scope>NUCLEOTIDE SEQUENCE [LARGE SCALE GENOMIC DNA]</scope>
    <source>
        <strain evidence="2 3">CMW 18300</strain>
    </source>
</reference>
<feature type="signal peptide" evidence="1">
    <location>
        <begin position="1"/>
        <end position="19"/>
    </location>
</feature>
<comment type="caution">
    <text evidence="2">The sequence shown here is derived from an EMBL/GenBank/DDBJ whole genome shotgun (WGS) entry which is preliminary data.</text>
</comment>
<gene>
    <name evidence="2" type="ORF">Daus18300_007382</name>
</gene>
<evidence type="ECO:0000313" key="3">
    <source>
        <dbReference type="Proteomes" id="UP001583177"/>
    </source>
</evidence>
<keyword evidence="3" id="KW-1185">Reference proteome</keyword>
<protein>
    <submittedName>
        <fullName evidence="2">Uncharacterized protein</fullName>
    </submittedName>
</protein>
<dbReference type="EMBL" id="JAWRVE010000064">
    <property type="protein sequence ID" value="KAL1865035.1"/>
    <property type="molecule type" value="Genomic_DNA"/>
</dbReference>
<evidence type="ECO:0000256" key="1">
    <source>
        <dbReference type="SAM" id="SignalP"/>
    </source>
</evidence>
<name>A0ABR3WNM5_9PEZI</name>
<accession>A0ABR3WNM5</accession>
<proteinExistence type="predicted"/>
<evidence type="ECO:0000313" key="2">
    <source>
        <dbReference type="EMBL" id="KAL1865035.1"/>
    </source>
</evidence>
<feature type="chain" id="PRO_5046813281" evidence="1">
    <location>
        <begin position="20"/>
        <end position="119"/>
    </location>
</feature>
<keyword evidence="1" id="KW-0732">Signal</keyword>
<dbReference type="Proteomes" id="UP001583177">
    <property type="component" value="Unassembled WGS sequence"/>
</dbReference>
<organism evidence="2 3">
    <name type="scientific">Diaporthe australafricana</name>
    <dbReference type="NCBI Taxonomy" id="127596"/>
    <lineage>
        <taxon>Eukaryota</taxon>
        <taxon>Fungi</taxon>
        <taxon>Dikarya</taxon>
        <taxon>Ascomycota</taxon>
        <taxon>Pezizomycotina</taxon>
        <taxon>Sordariomycetes</taxon>
        <taxon>Sordariomycetidae</taxon>
        <taxon>Diaporthales</taxon>
        <taxon>Diaporthaceae</taxon>
        <taxon>Diaporthe</taxon>
    </lineage>
</organism>
<sequence length="119" mass="12328">MHAPTSILLVAGLVSTAFAAAHTYQFSDEACNDQIAEETYSGANSGDVPILDNAKSIKVDSFADPWYAYQDNDGESCKGDLITKIDEDNGCIKVADLGIGCTRLCSGGLGGGNCASTQA</sequence>